<evidence type="ECO:0000259" key="5">
    <source>
        <dbReference type="Pfam" id="PF00389"/>
    </source>
</evidence>
<name>A0ABV8M0T6_9ACTN</name>
<dbReference type="Pfam" id="PF00389">
    <property type="entry name" value="2-Hacid_dh"/>
    <property type="match status" value="1"/>
</dbReference>
<comment type="caution">
    <text evidence="7">The sequence shown here is derived from an EMBL/GenBank/DDBJ whole genome shotgun (WGS) entry which is preliminary data.</text>
</comment>
<keyword evidence="3" id="KW-0520">NAD</keyword>
<dbReference type="RefSeq" id="WP_253751046.1">
    <property type="nucleotide sequence ID" value="NZ_JAMZDZ010000001.1"/>
</dbReference>
<dbReference type="InterPro" id="IPR006140">
    <property type="entry name" value="D-isomer_DH_NAD-bd"/>
</dbReference>
<reference evidence="8" key="1">
    <citation type="journal article" date="2019" name="Int. J. Syst. Evol. Microbiol.">
        <title>The Global Catalogue of Microorganisms (GCM) 10K type strain sequencing project: providing services to taxonomists for standard genome sequencing and annotation.</title>
        <authorList>
            <consortium name="The Broad Institute Genomics Platform"/>
            <consortium name="The Broad Institute Genome Sequencing Center for Infectious Disease"/>
            <person name="Wu L."/>
            <person name="Ma J."/>
        </authorList>
    </citation>
    <scope>NUCLEOTIDE SEQUENCE [LARGE SCALE GENOMIC DNA]</scope>
    <source>
        <strain evidence="8">CGMCC 4.7289</strain>
    </source>
</reference>
<feature type="domain" description="D-isomer specific 2-hydroxyacid dehydrogenase NAD-binding" evidence="6">
    <location>
        <begin position="130"/>
        <end position="296"/>
    </location>
</feature>
<organism evidence="7 8">
    <name type="scientific">Hamadaea flava</name>
    <dbReference type="NCBI Taxonomy" id="1742688"/>
    <lineage>
        <taxon>Bacteria</taxon>
        <taxon>Bacillati</taxon>
        <taxon>Actinomycetota</taxon>
        <taxon>Actinomycetes</taxon>
        <taxon>Micromonosporales</taxon>
        <taxon>Micromonosporaceae</taxon>
        <taxon>Hamadaea</taxon>
    </lineage>
</organism>
<evidence type="ECO:0000313" key="8">
    <source>
        <dbReference type="Proteomes" id="UP001595816"/>
    </source>
</evidence>
<evidence type="ECO:0000256" key="3">
    <source>
        <dbReference type="ARBA" id="ARBA00023027"/>
    </source>
</evidence>
<keyword evidence="2 4" id="KW-0560">Oxidoreductase</keyword>
<feature type="domain" description="D-isomer specific 2-hydroxyacid dehydrogenase catalytic" evidence="5">
    <location>
        <begin position="33"/>
        <end position="327"/>
    </location>
</feature>
<evidence type="ECO:0000256" key="2">
    <source>
        <dbReference type="ARBA" id="ARBA00023002"/>
    </source>
</evidence>
<dbReference type="InterPro" id="IPR050223">
    <property type="entry name" value="D-isomer_2-hydroxyacid_DH"/>
</dbReference>
<dbReference type="InterPro" id="IPR006139">
    <property type="entry name" value="D-isomer_2_OHA_DH_cat_dom"/>
</dbReference>
<evidence type="ECO:0000259" key="6">
    <source>
        <dbReference type="Pfam" id="PF02826"/>
    </source>
</evidence>
<evidence type="ECO:0000256" key="4">
    <source>
        <dbReference type="RuleBase" id="RU003719"/>
    </source>
</evidence>
<comment type="similarity">
    <text evidence="1 4">Belongs to the D-isomer specific 2-hydroxyacid dehydrogenase family.</text>
</comment>
<dbReference type="Proteomes" id="UP001595816">
    <property type="component" value="Unassembled WGS sequence"/>
</dbReference>
<dbReference type="PANTHER" id="PTHR10996:SF178">
    <property type="entry name" value="2-HYDROXYACID DEHYDROGENASE YGL185C-RELATED"/>
    <property type="match status" value="1"/>
</dbReference>
<dbReference type="SUPFAM" id="SSF51735">
    <property type="entry name" value="NAD(P)-binding Rossmann-fold domains"/>
    <property type="match status" value="1"/>
</dbReference>
<sequence length="336" mass="36222">MHRPQALLVMRPDSFRLQFGPAEMRRLRSLADLGDPIWSDDLDAPHTRARLAETEVLLTSWGCPTLTADRLDSAPKLRAVLHCAGSVRSLVSDEVWNRGILVTSGAEANATPVAEFTLAAIIFAGKKAHLLAAEARANRADWYSVAAREDLSNFGRTIGVLGFSRIGRRVVERLQTLDTAEVLVTDPYADAASVAAAGGRLVDLDELLTRSEILSLHLPELPQTRNAIGVRELALLPDGATVINTARGGVIDHVALERECATGRLNAVLDVTEPEPLPEDSLLYQLPNVMITPHIAGSLGSETRRMSAQALSELERFIAGVPPIDAVTSEVLEVSA</sequence>
<dbReference type="SUPFAM" id="SSF52283">
    <property type="entry name" value="Formate/glycerate dehydrogenase catalytic domain-like"/>
    <property type="match status" value="1"/>
</dbReference>
<evidence type="ECO:0000256" key="1">
    <source>
        <dbReference type="ARBA" id="ARBA00005854"/>
    </source>
</evidence>
<dbReference type="InterPro" id="IPR036291">
    <property type="entry name" value="NAD(P)-bd_dom_sf"/>
</dbReference>
<protein>
    <submittedName>
        <fullName evidence="7">Hydroxyacid dehydrogenase</fullName>
    </submittedName>
</protein>
<proteinExistence type="inferred from homology"/>
<dbReference type="Pfam" id="PF02826">
    <property type="entry name" value="2-Hacid_dh_C"/>
    <property type="match status" value="1"/>
</dbReference>
<accession>A0ABV8M0T6</accession>
<dbReference type="Gene3D" id="3.40.50.720">
    <property type="entry name" value="NAD(P)-binding Rossmann-like Domain"/>
    <property type="match status" value="2"/>
</dbReference>
<gene>
    <name evidence="7" type="ORF">ACFOZ4_37445</name>
</gene>
<evidence type="ECO:0000313" key="7">
    <source>
        <dbReference type="EMBL" id="MFC4136324.1"/>
    </source>
</evidence>
<dbReference type="PANTHER" id="PTHR10996">
    <property type="entry name" value="2-HYDROXYACID DEHYDROGENASE-RELATED"/>
    <property type="match status" value="1"/>
</dbReference>
<keyword evidence="8" id="KW-1185">Reference proteome</keyword>
<dbReference type="EMBL" id="JBHSAY010000029">
    <property type="protein sequence ID" value="MFC4136324.1"/>
    <property type="molecule type" value="Genomic_DNA"/>
</dbReference>
<dbReference type="CDD" id="cd12167">
    <property type="entry name" value="2-Hacid_dh_8"/>
    <property type="match status" value="1"/>
</dbReference>